<dbReference type="EMBL" id="CASHSV030000311">
    <property type="protein sequence ID" value="CAJ2659160.1"/>
    <property type="molecule type" value="Genomic_DNA"/>
</dbReference>
<comment type="caution">
    <text evidence="1">The sequence shown here is derived from an EMBL/GenBank/DDBJ whole genome shotgun (WGS) entry which is preliminary data.</text>
</comment>
<reference evidence="1" key="1">
    <citation type="submission" date="2023-10" db="EMBL/GenBank/DDBJ databases">
        <authorList>
            <person name="Rodriguez Cubillos JULIANA M."/>
            <person name="De Vega J."/>
        </authorList>
    </citation>
    <scope>NUCLEOTIDE SEQUENCE</scope>
</reference>
<proteinExistence type="predicted"/>
<dbReference type="Proteomes" id="UP001177021">
    <property type="component" value="Unassembled WGS sequence"/>
</dbReference>
<sequence length="136" mass="15433">MITTMSKEKASSSSSKMISLKSCDGFIFEVEASIVMKMQMLMNLIDGFDDTSIIPLPNVLGEHLAMIIEYCKYQEATVTKEAKEKFEVDFVNRMSNVTLKHLIRAADYLDINSLFNFLTQVLADRIQDMGDDDDED</sequence>
<accession>A0ACB0KPQ3</accession>
<evidence type="ECO:0000313" key="2">
    <source>
        <dbReference type="Proteomes" id="UP001177021"/>
    </source>
</evidence>
<gene>
    <name evidence="1" type="ORF">MILVUS5_LOCUS25398</name>
</gene>
<keyword evidence="2" id="KW-1185">Reference proteome</keyword>
<name>A0ACB0KPQ3_TRIPR</name>
<protein>
    <submittedName>
        <fullName evidence="1">Uncharacterized protein</fullName>
    </submittedName>
</protein>
<organism evidence="1 2">
    <name type="scientific">Trifolium pratense</name>
    <name type="common">Red clover</name>
    <dbReference type="NCBI Taxonomy" id="57577"/>
    <lineage>
        <taxon>Eukaryota</taxon>
        <taxon>Viridiplantae</taxon>
        <taxon>Streptophyta</taxon>
        <taxon>Embryophyta</taxon>
        <taxon>Tracheophyta</taxon>
        <taxon>Spermatophyta</taxon>
        <taxon>Magnoliopsida</taxon>
        <taxon>eudicotyledons</taxon>
        <taxon>Gunneridae</taxon>
        <taxon>Pentapetalae</taxon>
        <taxon>rosids</taxon>
        <taxon>fabids</taxon>
        <taxon>Fabales</taxon>
        <taxon>Fabaceae</taxon>
        <taxon>Papilionoideae</taxon>
        <taxon>50 kb inversion clade</taxon>
        <taxon>NPAAA clade</taxon>
        <taxon>Hologalegina</taxon>
        <taxon>IRL clade</taxon>
        <taxon>Trifolieae</taxon>
        <taxon>Trifolium</taxon>
    </lineage>
</organism>
<evidence type="ECO:0000313" key="1">
    <source>
        <dbReference type="EMBL" id="CAJ2659160.1"/>
    </source>
</evidence>